<dbReference type="InterPro" id="IPR006029">
    <property type="entry name" value="Neurotrans-gated_channel_TM"/>
</dbReference>
<evidence type="ECO:0000256" key="3">
    <source>
        <dbReference type="ARBA" id="ARBA00022475"/>
    </source>
</evidence>
<evidence type="ECO:0000256" key="10">
    <source>
        <dbReference type="ARBA" id="ARBA00023170"/>
    </source>
</evidence>
<organism evidence="20 21">
    <name type="scientific">Dendroctonus ponderosae</name>
    <name type="common">Mountain pine beetle</name>
    <dbReference type="NCBI Taxonomy" id="77166"/>
    <lineage>
        <taxon>Eukaryota</taxon>
        <taxon>Metazoa</taxon>
        <taxon>Ecdysozoa</taxon>
        <taxon>Arthropoda</taxon>
        <taxon>Hexapoda</taxon>
        <taxon>Insecta</taxon>
        <taxon>Pterygota</taxon>
        <taxon>Neoptera</taxon>
        <taxon>Endopterygota</taxon>
        <taxon>Coleoptera</taxon>
        <taxon>Polyphaga</taxon>
        <taxon>Cucujiformia</taxon>
        <taxon>Curculionidae</taxon>
        <taxon>Scolytinae</taxon>
        <taxon>Dendroctonus</taxon>
    </lineage>
</organism>
<feature type="non-terminal residue" evidence="20">
    <location>
        <position position="1"/>
    </location>
</feature>
<evidence type="ECO:0000256" key="9">
    <source>
        <dbReference type="ARBA" id="ARBA00023157"/>
    </source>
</evidence>
<dbReference type="OrthoDB" id="5975154at2759"/>
<sequence length="186" mass="20907">KWFDYKLKWEPGDYGGVEFLYVPSEHIWLPDIVLFNKLNMGEPFTSDFKITTEDPSCVLQNADPDDSNKMKAHSSMGDSSTNVTQKSLSANVLAALEGVRFIAQHIRDADKNNEVIEDWKFVSMVLDRFFLWVFTIACIGGTAGIICQAPSLYDTRTPIDRILTGMNFSRVLYDQLPPLPGGIPPI</sequence>
<keyword evidence="4 17" id="KW-0812">Transmembrane</keyword>
<evidence type="ECO:0000256" key="14">
    <source>
        <dbReference type="ARBA" id="ARBA00023303"/>
    </source>
</evidence>
<dbReference type="InterPro" id="IPR038050">
    <property type="entry name" value="Neuro_actylchol_rec"/>
</dbReference>
<dbReference type="SUPFAM" id="SSF63712">
    <property type="entry name" value="Nicotinic receptor ligand binding domain-like"/>
    <property type="match status" value="1"/>
</dbReference>
<dbReference type="GO" id="GO:0005230">
    <property type="term" value="F:extracellular ligand-gated monoatomic ion channel activity"/>
    <property type="evidence" value="ECO:0007669"/>
    <property type="project" value="InterPro"/>
</dbReference>
<dbReference type="InterPro" id="IPR036734">
    <property type="entry name" value="Neur_chan_lig-bd_sf"/>
</dbReference>
<dbReference type="AlphaFoldDB" id="U4U6R9"/>
<evidence type="ECO:0000256" key="11">
    <source>
        <dbReference type="ARBA" id="ARBA00023180"/>
    </source>
</evidence>
<dbReference type="Gene3D" id="1.20.58.390">
    <property type="entry name" value="Neurotransmitter-gated ion-channel transmembrane domain"/>
    <property type="match status" value="1"/>
</dbReference>
<feature type="domain" description="Neurotransmitter-gated ion-channel transmembrane" evidence="19">
    <location>
        <begin position="61"/>
        <end position="145"/>
    </location>
</feature>
<proteinExistence type="inferred from homology"/>
<keyword evidence="3" id="KW-1003">Cell membrane</keyword>
<dbReference type="Pfam" id="PF02931">
    <property type="entry name" value="Neur_chan_LBD"/>
    <property type="match status" value="1"/>
</dbReference>
<name>U4U6R9_DENPD</name>
<keyword evidence="8 17" id="KW-0472">Membrane</keyword>
<dbReference type="FunFam" id="1.20.58.390:FF:000030">
    <property type="entry name" value="Acetylcholine receptor subunit alpha-L1"/>
    <property type="match status" value="1"/>
</dbReference>
<keyword evidence="6" id="KW-0770">Synapse</keyword>
<reference evidence="20 21" key="1">
    <citation type="journal article" date="2013" name="Genome Biol.">
        <title>Draft genome of the mountain pine beetle, Dendroctonus ponderosae Hopkins, a major forest pest.</title>
        <authorList>
            <person name="Keeling C.I."/>
            <person name="Yuen M.M."/>
            <person name="Liao N.Y."/>
            <person name="Docking T.R."/>
            <person name="Chan S.K."/>
            <person name="Taylor G.A."/>
            <person name="Palmquist D.L."/>
            <person name="Jackman S.D."/>
            <person name="Nguyen A."/>
            <person name="Li M."/>
            <person name="Henderson H."/>
            <person name="Janes J.K."/>
            <person name="Zhao Y."/>
            <person name="Pandoh P."/>
            <person name="Moore R."/>
            <person name="Sperling F.A."/>
            <person name="Huber D.P."/>
            <person name="Birol I."/>
            <person name="Jones S.J."/>
            <person name="Bohlmann J."/>
        </authorList>
    </citation>
    <scope>NUCLEOTIDE SEQUENCE</scope>
</reference>
<keyword evidence="7" id="KW-0406">Ion transport</keyword>
<evidence type="ECO:0008006" key="22">
    <source>
        <dbReference type="Google" id="ProtNLM"/>
    </source>
</evidence>
<dbReference type="SUPFAM" id="SSF90112">
    <property type="entry name" value="Neurotransmitter-gated ion-channel transmembrane pore"/>
    <property type="match status" value="1"/>
</dbReference>
<dbReference type="EMBL" id="KB632174">
    <property type="protein sequence ID" value="ERL89589.1"/>
    <property type="molecule type" value="Genomic_DNA"/>
</dbReference>
<evidence type="ECO:0000259" key="18">
    <source>
        <dbReference type="Pfam" id="PF02931"/>
    </source>
</evidence>
<dbReference type="Gene3D" id="2.70.170.10">
    <property type="entry name" value="Neurotransmitter-gated ion-channel ligand-binding domain"/>
    <property type="match status" value="1"/>
</dbReference>
<keyword evidence="11" id="KW-0325">Glycoprotein</keyword>
<dbReference type="Proteomes" id="UP000030742">
    <property type="component" value="Unassembled WGS sequence"/>
</dbReference>
<keyword evidence="2" id="KW-0813">Transport</keyword>
<evidence type="ECO:0000256" key="13">
    <source>
        <dbReference type="ARBA" id="ARBA00023286"/>
    </source>
</evidence>
<dbReference type="GO" id="GO:0007268">
    <property type="term" value="P:chemical synaptic transmission"/>
    <property type="evidence" value="ECO:0007669"/>
    <property type="project" value="UniProtKB-ARBA"/>
</dbReference>
<accession>U4U6R9</accession>
<keyword evidence="9" id="KW-1015">Disulfide bond</keyword>
<evidence type="ECO:0000256" key="7">
    <source>
        <dbReference type="ARBA" id="ARBA00023065"/>
    </source>
</evidence>
<keyword evidence="12" id="KW-0628">Postsynaptic cell membrane</keyword>
<evidence type="ECO:0000313" key="20">
    <source>
        <dbReference type="EMBL" id="ERL89589.1"/>
    </source>
</evidence>
<feature type="domain" description="Neurotransmitter-gated ion-channel ligand-binding" evidence="18">
    <location>
        <begin position="1"/>
        <end position="41"/>
    </location>
</feature>
<keyword evidence="5 17" id="KW-1133">Transmembrane helix</keyword>
<keyword evidence="10" id="KW-0675">Receptor</keyword>
<evidence type="ECO:0000259" key="19">
    <source>
        <dbReference type="Pfam" id="PF02932"/>
    </source>
</evidence>
<feature type="transmembrane region" description="Helical" evidence="17">
    <location>
        <begin position="129"/>
        <end position="153"/>
    </location>
</feature>
<evidence type="ECO:0000256" key="1">
    <source>
        <dbReference type="ARBA" id="ARBA00009237"/>
    </source>
</evidence>
<evidence type="ECO:0000256" key="5">
    <source>
        <dbReference type="ARBA" id="ARBA00022989"/>
    </source>
</evidence>
<evidence type="ECO:0000256" key="17">
    <source>
        <dbReference type="SAM" id="Phobius"/>
    </source>
</evidence>
<feature type="region of interest" description="Disordered" evidence="16">
    <location>
        <begin position="62"/>
        <end position="82"/>
    </location>
</feature>
<comment type="similarity">
    <text evidence="1">Belongs to the ligand-gated ion channel (TC 1.A.9) family. Acetylcholine receptor (TC 1.A.9.1) subfamily.</text>
</comment>
<dbReference type="InterPro" id="IPR006202">
    <property type="entry name" value="Neur_chan_lig-bd"/>
</dbReference>
<evidence type="ECO:0000256" key="16">
    <source>
        <dbReference type="SAM" id="MobiDB-lite"/>
    </source>
</evidence>
<evidence type="ECO:0000256" key="4">
    <source>
        <dbReference type="ARBA" id="ARBA00022692"/>
    </source>
</evidence>
<evidence type="ECO:0000256" key="15">
    <source>
        <dbReference type="ARBA" id="ARBA00034104"/>
    </source>
</evidence>
<gene>
    <name evidence="20" type="ORF">D910_06954</name>
</gene>
<evidence type="ECO:0000256" key="12">
    <source>
        <dbReference type="ARBA" id="ARBA00023257"/>
    </source>
</evidence>
<dbReference type="Pfam" id="PF02932">
    <property type="entry name" value="Neur_chan_memb"/>
    <property type="match status" value="1"/>
</dbReference>
<evidence type="ECO:0000256" key="8">
    <source>
        <dbReference type="ARBA" id="ARBA00023136"/>
    </source>
</evidence>
<protein>
    <recommendedName>
        <fullName evidence="22">Neurotransmitter-gated ion-channel ligand-binding domain-containing protein</fullName>
    </recommendedName>
</protein>
<dbReference type="GO" id="GO:0045211">
    <property type="term" value="C:postsynaptic membrane"/>
    <property type="evidence" value="ECO:0007669"/>
    <property type="project" value="UniProtKB-SubCell"/>
</dbReference>
<dbReference type="InterPro" id="IPR036719">
    <property type="entry name" value="Neuro-gated_channel_TM_sf"/>
</dbReference>
<evidence type="ECO:0000256" key="2">
    <source>
        <dbReference type="ARBA" id="ARBA00022448"/>
    </source>
</evidence>
<keyword evidence="13" id="KW-1071">Ligand-gated ion channel</keyword>
<evidence type="ECO:0000313" key="21">
    <source>
        <dbReference type="Proteomes" id="UP000030742"/>
    </source>
</evidence>
<evidence type="ECO:0000256" key="6">
    <source>
        <dbReference type="ARBA" id="ARBA00023018"/>
    </source>
</evidence>
<keyword evidence="14" id="KW-0407">Ion channel</keyword>
<comment type="subcellular location">
    <subcellularLocation>
        <location evidence="15">Postsynaptic cell membrane</location>
        <topology evidence="15">Multi-pass membrane protein</topology>
    </subcellularLocation>
</comment>